<comment type="caution">
    <text evidence="2">The sequence shown here is derived from an EMBL/GenBank/DDBJ whole genome shotgun (WGS) entry which is preliminary data.</text>
</comment>
<protein>
    <submittedName>
        <fullName evidence="2">Uncharacterized protein</fullName>
    </submittedName>
</protein>
<keyword evidence="3" id="KW-1185">Reference proteome</keyword>
<sequence>MLFILTFLCVTFHWVYGNNFTAIPCTVEGKTYQHGEAFKIQYSGPCIEYTCNMGGYGPSKFECDDGNKKCSPVGSMRTIHQCIHQQCVKSNSGVGYNTLSGGCLFNDRCLKVGEIVEDRCFVYQCKEKEMGSHISYSIELISEGCYSRPSKPYNCISINTTVKEGCIARKCEKKNNMYSLQVLDNESGCKDGTLCRPVGLTWTDKCEKKVCVKDTPLPGYTRLQIQRSNKQCEDVSGICHPIGAKFLKIMNGKLYHNCTCSLVFNVIFYTCNSTLSTV</sequence>
<feature type="chain" id="PRO_5042980050" evidence="1">
    <location>
        <begin position="18"/>
        <end position="278"/>
    </location>
</feature>
<reference evidence="2 3" key="1">
    <citation type="submission" date="2024-01" db="EMBL/GenBank/DDBJ databases">
        <title>The genome of the rayed Mediterranean limpet Patella caerulea (Linnaeus, 1758).</title>
        <authorList>
            <person name="Anh-Thu Weber A."/>
            <person name="Halstead-Nussloch G."/>
        </authorList>
    </citation>
    <scope>NUCLEOTIDE SEQUENCE [LARGE SCALE GENOMIC DNA]</scope>
    <source>
        <strain evidence="2">AATW-2023a</strain>
        <tissue evidence="2">Whole specimen</tissue>
    </source>
</reference>
<dbReference type="EMBL" id="JAZGQO010000014">
    <property type="protein sequence ID" value="KAK6171314.1"/>
    <property type="molecule type" value="Genomic_DNA"/>
</dbReference>
<gene>
    <name evidence="2" type="ORF">SNE40_019531</name>
</gene>
<dbReference type="AlphaFoldDB" id="A0AAN8P9R5"/>
<name>A0AAN8P9R5_PATCE</name>
<evidence type="ECO:0000313" key="3">
    <source>
        <dbReference type="Proteomes" id="UP001347796"/>
    </source>
</evidence>
<keyword evidence="1" id="KW-0732">Signal</keyword>
<accession>A0AAN8P9R5</accession>
<feature type="signal peptide" evidence="1">
    <location>
        <begin position="1"/>
        <end position="17"/>
    </location>
</feature>
<organism evidence="2 3">
    <name type="scientific">Patella caerulea</name>
    <name type="common">Rayed Mediterranean limpet</name>
    <dbReference type="NCBI Taxonomy" id="87958"/>
    <lineage>
        <taxon>Eukaryota</taxon>
        <taxon>Metazoa</taxon>
        <taxon>Spiralia</taxon>
        <taxon>Lophotrochozoa</taxon>
        <taxon>Mollusca</taxon>
        <taxon>Gastropoda</taxon>
        <taxon>Patellogastropoda</taxon>
        <taxon>Patelloidea</taxon>
        <taxon>Patellidae</taxon>
        <taxon>Patella</taxon>
    </lineage>
</organism>
<dbReference type="Proteomes" id="UP001347796">
    <property type="component" value="Unassembled WGS sequence"/>
</dbReference>
<evidence type="ECO:0000256" key="1">
    <source>
        <dbReference type="SAM" id="SignalP"/>
    </source>
</evidence>
<evidence type="ECO:0000313" key="2">
    <source>
        <dbReference type="EMBL" id="KAK6171314.1"/>
    </source>
</evidence>
<proteinExistence type="predicted"/>